<dbReference type="EMBL" id="HG724203">
    <property type="protein sequence ID" value="CDJ67224.1"/>
    <property type="molecule type" value="Genomic_DNA"/>
</dbReference>
<proteinExistence type="predicted"/>
<dbReference type="Proteomes" id="UP000030754">
    <property type="component" value="Unassembled WGS sequence"/>
</dbReference>
<keyword evidence="3" id="KW-1185">Reference proteome</keyword>
<evidence type="ECO:0000256" key="1">
    <source>
        <dbReference type="SAM" id="Phobius"/>
    </source>
</evidence>
<dbReference type="VEuPathDB" id="ToxoDB:ENH_00032510"/>
<feature type="transmembrane region" description="Helical" evidence="1">
    <location>
        <begin position="43"/>
        <end position="63"/>
    </location>
</feature>
<dbReference type="GeneID" id="25473415"/>
<accession>U6MXK0</accession>
<dbReference type="AlphaFoldDB" id="U6MXK0"/>
<evidence type="ECO:0000313" key="3">
    <source>
        <dbReference type="Proteomes" id="UP000030754"/>
    </source>
</evidence>
<dbReference type="RefSeq" id="XP_013435691.1">
    <property type="nucleotide sequence ID" value="XM_013580237.1"/>
</dbReference>
<organism evidence="2 3">
    <name type="scientific">Eimeria necatrix</name>
    <dbReference type="NCBI Taxonomy" id="51315"/>
    <lineage>
        <taxon>Eukaryota</taxon>
        <taxon>Sar</taxon>
        <taxon>Alveolata</taxon>
        <taxon>Apicomplexa</taxon>
        <taxon>Conoidasida</taxon>
        <taxon>Coccidia</taxon>
        <taxon>Eucoccidiorida</taxon>
        <taxon>Eimeriorina</taxon>
        <taxon>Eimeriidae</taxon>
        <taxon>Eimeria</taxon>
    </lineage>
</organism>
<reference evidence="2" key="1">
    <citation type="submission" date="2013-10" db="EMBL/GenBank/DDBJ databases">
        <title>Genomic analysis of the causative agents of coccidiosis in chickens.</title>
        <authorList>
            <person name="Reid A.J."/>
            <person name="Blake D."/>
            <person name="Billington K."/>
            <person name="Browne H."/>
            <person name="Dunn M."/>
            <person name="Hung S."/>
            <person name="Kawahara F."/>
            <person name="Miranda-Saavedra D."/>
            <person name="Mourier T."/>
            <person name="Nagra H."/>
            <person name="Otto T.D."/>
            <person name="Rawlings N."/>
            <person name="Sanchez A."/>
            <person name="Sanders M."/>
            <person name="Subramaniam C."/>
            <person name="Tay Y."/>
            <person name="Dear P."/>
            <person name="Doerig C."/>
            <person name="Gruber A."/>
            <person name="Parkinson J."/>
            <person name="Shirley M."/>
            <person name="Wan K.L."/>
            <person name="Berriman M."/>
            <person name="Tomley F."/>
            <person name="Pain A."/>
        </authorList>
    </citation>
    <scope>NUCLEOTIDE SEQUENCE [LARGE SCALE GENOMIC DNA]</scope>
    <source>
        <strain evidence="2">Houghton</strain>
    </source>
</reference>
<dbReference type="OrthoDB" id="351873at2759"/>
<keyword evidence="1" id="KW-1133">Transmembrane helix</keyword>
<name>U6MXK0_9EIME</name>
<gene>
    <name evidence="2" type="ORF">ENH_00032510</name>
</gene>
<protein>
    <submittedName>
        <fullName evidence="2">Uncharacterized protein</fullName>
    </submittedName>
</protein>
<evidence type="ECO:0000313" key="2">
    <source>
        <dbReference type="EMBL" id="CDJ67224.1"/>
    </source>
</evidence>
<reference evidence="2" key="2">
    <citation type="submission" date="2013-10" db="EMBL/GenBank/DDBJ databases">
        <authorList>
            <person name="Aslett M."/>
        </authorList>
    </citation>
    <scope>NUCLEOTIDE SEQUENCE [LARGE SCALE GENOMIC DNA]</scope>
    <source>
        <strain evidence="2">Houghton</strain>
    </source>
</reference>
<sequence length="212" mass="23187">MGAKIRHSMAQEAELNLMLDTSSDASPAEPWDSPWKQQSNRQIVKWSTVSLTLISVALLLLILKCSTWLRANSSRSFRILAEGGEGEGDETSPLLEGEQKRLRHTLRRLGQFAEGLCSTHSSPRDWEFSARCPKLGGTGDMKVVVEVQEIFGRDVQVVAEEMIVVVFNEVATAGIPPGGTTPLAIVLEKPHDVPCTGRVVIKVHAEDLESSS</sequence>
<keyword evidence="1" id="KW-0472">Membrane</keyword>
<keyword evidence="1" id="KW-0812">Transmembrane</keyword>